<proteinExistence type="predicted"/>
<dbReference type="GO" id="GO:0006513">
    <property type="term" value="P:protein monoubiquitination"/>
    <property type="evidence" value="ECO:0007669"/>
    <property type="project" value="TreeGrafter"/>
</dbReference>
<feature type="region of interest" description="Disordered" evidence="10">
    <location>
        <begin position="1"/>
        <end position="37"/>
    </location>
</feature>
<evidence type="ECO:0000256" key="7">
    <source>
        <dbReference type="ARBA" id="ARBA00023015"/>
    </source>
</evidence>
<dbReference type="InterPro" id="IPR013083">
    <property type="entry name" value="Znf_RING/FYVE/PHD"/>
</dbReference>
<feature type="domain" description="RING-type" evidence="11">
    <location>
        <begin position="43"/>
        <end position="82"/>
    </location>
</feature>
<dbReference type="InterPro" id="IPR017907">
    <property type="entry name" value="Znf_RING_CS"/>
</dbReference>
<dbReference type="Pfam" id="PF13639">
    <property type="entry name" value="zf-RING_2"/>
    <property type="match status" value="1"/>
</dbReference>
<reference evidence="12" key="2">
    <citation type="submission" date="2025-09" db="UniProtKB">
        <authorList>
            <consortium name="Ensembl"/>
        </authorList>
    </citation>
    <scope>IDENTIFICATION</scope>
</reference>
<dbReference type="AlphaFoldDB" id="A0A8C3GFM0"/>
<keyword evidence="13" id="KW-1185">Reference proteome</keyword>
<dbReference type="PANTHER" id="PTHR46077">
    <property type="entry name" value="E3 UBIQUITIN-PROTEIN LIGASE TOPORS"/>
    <property type="match status" value="1"/>
</dbReference>
<accession>A0A8C3GFM0</accession>
<evidence type="ECO:0000256" key="9">
    <source>
        <dbReference type="PROSITE-ProRule" id="PRU00175"/>
    </source>
</evidence>
<evidence type="ECO:0000313" key="13">
    <source>
        <dbReference type="Proteomes" id="UP000694556"/>
    </source>
</evidence>
<keyword evidence="7" id="KW-0805">Transcription regulation</keyword>
<keyword evidence="4" id="KW-0479">Metal-binding</keyword>
<dbReference type="PROSITE" id="PS50089">
    <property type="entry name" value="ZF_RING_2"/>
    <property type="match status" value="1"/>
</dbReference>
<dbReference type="Gene3D" id="3.30.40.10">
    <property type="entry name" value="Zinc/RING finger domain, C3HC4 (zinc finger)"/>
    <property type="match status" value="1"/>
</dbReference>
<dbReference type="InterPro" id="IPR001841">
    <property type="entry name" value="Znf_RING"/>
</dbReference>
<evidence type="ECO:0000256" key="2">
    <source>
        <dbReference type="ARBA" id="ARBA00012483"/>
    </source>
</evidence>
<dbReference type="SUPFAM" id="SSF57850">
    <property type="entry name" value="RING/U-box"/>
    <property type="match status" value="1"/>
</dbReference>
<comment type="catalytic activity">
    <reaction evidence="1">
        <text>S-ubiquitinyl-[E2 ubiquitin-conjugating enzyme]-L-cysteine + [acceptor protein]-L-lysine = [E2 ubiquitin-conjugating enzyme]-L-cysteine + N(6)-ubiquitinyl-[acceptor protein]-L-lysine.</text>
        <dbReference type="EC" id="2.3.2.27"/>
    </reaction>
</comment>
<evidence type="ECO:0000256" key="4">
    <source>
        <dbReference type="ARBA" id="ARBA00022723"/>
    </source>
</evidence>
<feature type="region of interest" description="Disordered" evidence="10">
    <location>
        <begin position="112"/>
        <end position="178"/>
    </location>
</feature>
<feature type="compositionally biased region" description="Polar residues" evidence="10">
    <location>
        <begin position="1"/>
        <end position="33"/>
    </location>
</feature>
<dbReference type="EC" id="2.3.2.27" evidence="2"/>
<keyword evidence="3" id="KW-0808">Transferase</keyword>
<dbReference type="GO" id="GO:0061630">
    <property type="term" value="F:ubiquitin protein ligase activity"/>
    <property type="evidence" value="ECO:0007669"/>
    <property type="project" value="UniProtKB-EC"/>
</dbReference>
<keyword evidence="8" id="KW-0804">Transcription</keyword>
<keyword evidence="6" id="KW-0862">Zinc</keyword>
<protein>
    <recommendedName>
        <fullName evidence="2">RING-type E3 ubiquitin transferase</fullName>
        <ecNumber evidence="2">2.3.2.27</ecNumber>
    </recommendedName>
</protein>
<dbReference type="Ensembl" id="ENSCMMT00000006910.1">
    <property type="protein sequence ID" value="ENSCMMP00000006204.1"/>
    <property type="gene ID" value="ENSCMMG00000003970.1"/>
</dbReference>
<dbReference type="GO" id="GO:0000209">
    <property type="term" value="P:protein polyubiquitination"/>
    <property type="evidence" value="ECO:0007669"/>
    <property type="project" value="TreeGrafter"/>
</dbReference>
<dbReference type="SMART" id="SM00184">
    <property type="entry name" value="RING"/>
    <property type="match status" value="1"/>
</dbReference>
<evidence type="ECO:0000256" key="1">
    <source>
        <dbReference type="ARBA" id="ARBA00000900"/>
    </source>
</evidence>
<dbReference type="PROSITE" id="PS00518">
    <property type="entry name" value="ZF_RING_1"/>
    <property type="match status" value="1"/>
</dbReference>
<dbReference type="PANTHER" id="PTHR46077:SF1">
    <property type="entry name" value="TOP1 BINDING ARGININE_SERINE RICH PROTEIN, E3 UBIQUITIN LIGASE"/>
    <property type="match status" value="1"/>
</dbReference>
<evidence type="ECO:0000313" key="12">
    <source>
        <dbReference type="Ensembl" id="ENSCMMP00000006204.1"/>
    </source>
</evidence>
<dbReference type="GO" id="GO:0008270">
    <property type="term" value="F:zinc ion binding"/>
    <property type="evidence" value="ECO:0007669"/>
    <property type="project" value="UniProtKB-KW"/>
</dbReference>
<evidence type="ECO:0000256" key="6">
    <source>
        <dbReference type="ARBA" id="ARBA00022833"/>
    </source>
</evidence>
<evidence type="ECO:0000256" key="10">
    <source>
        <dbReference type="SAM" id="MobiDB-lite"/>
    </source>
</evidence>
<dbReference type="Proteomes" id="UP000694556">
    <property type="component" value="Unassembled WGS sequence"/>
</dbReference>
<evidence type="ECO:0000256" key="5">
    <source>
        <dbReference type="ARBA" id="ARBA00022771"/>
    </source>
</evidence>
<name>A0A8C3GFM0_CAIMO</name>
<evidence type="ECO:0000256" key="3">
    <source>
        <dbReference type="ARBA" id="ARBA00022679"/>
    </source>
</evidence>
<evidence type="ECO:0000259" key="11">
    <source>
        <dbReference type="PROSITE" id="PS50089"/>
    </source>
</evidence>
<reference evidence="12" key="1">
    <citation type="submission" date="2025-08" db="UniProtKB">
        <authorList>
            <consortium name="Ensembl"/>
        </authorList>
    </citation>
    <scope>IDENTIFICATION</scope>
</reference>
<organism evidence="12 13">
    <name type="scientific">Cairina moschata</name>
    <name type="common">Muscovy duck</name>
    <dbReference type="NCBI Taxonomy" id="8855"/>
    <lineage>
        <taxon>Eukaryota</taxon>
        <taxon>Metazoa</taxon>
        <taxon>Chordata</taxon>
        <taxon>Craniata</taxon>
        <taxon>Vertebrata</taxon>
        <taxon>Euteleostomi</taxon>
        <taxon>Archelosauria</taxon>
        <taxon>Archosauria</taxon>
        <taxon>Dinosauria</taxon>
        <taxon>Saurischia</taxon>
        <taxon>Theropoda</taxon>
        <taxon>Coelurosauria</taxon>
        <taxon>Aves</taxon>
        <taxon>Neognathae</taxon>
        <taxon>Galloanserae</taxon>
        <taxon>Anseriformes</taxon>
        <taxon>Anatidae</taxon>
        <taxon>Anatinae</taxon>
        <taxon>Cairina</taxon>
    </lineage>
</organism>
<evidence type="ECO:0000256" key="8">
    <source>
        <dbReference type="ARBA" id="ARBA00023163"/>
    </source>
</evidence>
<keyword evidence="5 9" id="KW-0863">Zinc-finger</keyword>
<sequence length="208" mass="23244">MQPQGPSTHSAGRTLEGSSSTAMATGSRTQQAEPSEASEPHCCPICLCDINNPACLPLCLHRFCFSCIQKWATRAALCPLCRQPFDHVLHMVRADDDYQEYVFRSFTHRHSNSVRERPQSRTPWQRRWSRSYGSRAPSMGSGQVSRGHRARVSSSISSRQAPAPRAPVEQSPPNTGERLVNRGYGAYVRIGMLLLPLLHVQLSFQRAQ</sequence>